<feature type="domain" description="ABC transporter" evidence="11">
    <location>
        <begin position="20"/>
        <end position="254"/>
    </location>
</feature>
<dbReference type="InterPro" id="IPR017871">
    <property type="entry name" value="ABC_transporter-like_CS"/>
</dbReference>
<feature type="transmembrane region" description="Helical" evidence="10">
    <location>
        <begin position="547"/>
        <end position="569"/>
    </location>
</feature>
<comment type="subcellular location">
    <subcellularLocation>
        <location evidence="1">Membrane</location>
        <topology evidence="1">Multi-pass membrane protein</topology>
    </subcellularLocation>
</comment>
<dbReference type="GO" id="GO:0016887">
    <property type="term" value="F:ATP hydrolysis activity"/>
    <property type="evidence" value="ECO:0007669"/>
    <property type="project" value="InterPro"/>
</dbReference>
<keyword evidence="8 10" id="KW-0472">Membrane</keyword>
<keyword evidence="12" id="KW-1185">Reference proteome</keyword>
<keyword evidence="5" id="KW-0547">Nucleotide-binding</keyword>
<feature type="transmembrane region" description="Helical" evidence="10">
    <location>
        <begin position="509"/>
        <end position="535"/>
    </location>
</feature>
<keyword evidence="6" id="KW-0067">ATP-binding</keyword>
<evidence type="ECO:0000313" key="13">
    <source>
        <dbReference type="WBParaSite" id="nRc.2.0.1.t32641-RA"/>
    </source>
</evidence>
<dbReference type="OMA" id="WWKQFWL"/>
<dbReference type="Gene3D" id="3.40.50.300">
    <property type="entry name" value="P-loop containing nucleotide triphosphate hydrolases"/>
    <property type="match status" value="1"/>
</dbReference>
<dbReference type="Pfam" id="PF19055">
    <property type="entry name" value="ABC2_membrane_7"/>
    <property type="match status" value="1"/>
</dbReference>
<evidence type="ECO:0000256" key="4">
    <source>
        <dbReference type="ARBA" id="ARBA00022692"/>
    </source>
</evidence>
<dbReference type="InterPro" id="IPR003439">
    <property type="entry name" value="ABC_transporter-like_ATP-bd"/>
</dbReference>
<dbReference type="PANTHER" id="PTHR48041:SF78">
    <property type="entry name" value="ABC TRANSPORTER EXPRESSED IN TRACHEA, ISOFORM A"/>
    <property type="match status" value="1"/>
</dbReference>
<feature type="transmembrane region" description="Helical" evidence="10">
    <location>
        <begin position="575"/>
        <end position="597"/>
    </location>
</feature>
<dbReference type="AlphaFoldDB" id="A0A915K2U0"/>
<keyword evidence="7 10" id="KW-1133">Transmembrane helix</keyword>
<evidence type="ECO:0000256" key="1">
    <source>
        <dbReference type="ARBA" id="ARBA00004141"/>
    </source>
</evidence>
<reference evidence="13" key="1">
    <citation type="submission" date="2022-11" db="UniProtKB">
        <authorList>
            <consortium name="WormBaseParasite"/>
        </authorList>
    </citation>
    <scope>IDENTIFICATION</scope>
</reference>
<sequence>MLSEQLAQSCDRRTSPSMVGEHARIATSRIQRHLLKGISGKMTSGELVAIMGPSGAGKSTLMNVLAGYKIRNLSDGKVRVNGEERDLRSYRKLSCYIMQNDELLPNLTVKETMMVSANLKLPQKMSTAAKEQVVDEILETLGLQDSKKTRANVLSGGQRKRLSIAQELVNNPPVMFFDEPTSGLDSQSCFQCINLLKNLAIGGRTIICTIHQPSAKLFEMFDKLYILADGLCIYKGTVKGLLPYLKTYGLECPPYHNPADFSTQRNHCKAVKVTFMSVLSWTSQKVPKKQCTTLSLLFLVMEIACGEYGDNVPRLAEGVIAGVCDRVDSAFATTAEFNDNRIICSSKDFQDNYSTKPKIHNGPKEESRLLEQMNLNDSDVLASISLEIKPDKKPFSLGCRSSKHGIRTFSTSCFTQFTILFLRTFRCILRDTTLTRLRFASHIFVGLLIGCLYYGIGNEATKAVNNAACLFFSMLFLMFTALMPTVMTFPMEMLVFMREHLNYWYSLKAYYFAKTMADVPFQIIFPMIYSTIVYWMTDQPNDGSRFLLFLLISILLSLTAQSLGLLIGAATSLEVSIFLGPVTAIPLLLFSGFFVSFSTIPKYLQWLSYMSYVRYAFEGSLLSIYGFKRPFLSCEKNSTLCVYRDPNLFLEAMDVQDAILWADLLILFGIFVALRFLCYIVLRFRIWIQR</sequence>
<name>A0A915K2U0_ROMCU</name>
<evidence type="ECO:0000256" key="7">
    <source>
        <dbReference type="ARBA" id="ARBA00022989"/>
    </source>
</evidence>
<feature type="region of interest" description="Disordered" evidence="9">
    <location>
        <begin position="1"/>
        <end position="20"/>
    </location>
</feature>
<dbReference type="WBParaSite" id="nRc.2.0.1.t32641-RA">
    <property type="protein sequence ID" value="nRc.2.0.1.t32641-RA"/>
    <property type="gene ID" value="nRc.2.0.1.g32641"/>
</dbReference>
<feature type="transmembrane region" description="Helical" evidence="10">
    <location>
        <begin position="609"/>
        <end position="627"/>
    </location>
</feature>
<feature type="transmembrane region" description="Helical" evidence="10">
    <location>
        <begin position="439"/>
        <end position="456"/>
    </location>
</feature>
<evidence type="ECO:0000256" key="9">
    <source>
        <dbReference type="SAM" id="MobiDB-lite"/>
    </source>
</evidence>
<dbReference type="InterPro" id="IPR013525">
    <property type="entry name" value="ABC2_TM"/>
</dbReference>
<keyword evidence="4 10" id="KW-0812">Transmembrane</keyword>
<accession>A0A915K2U0</accession>
<evidence type="ECO:0000256" key="10">
    <source>
        <dbReference type="SAM" id="Phobius"/>
    </source>
</evidence>
<dbReference type="PANTHER" id="PTHR48041">
    <property type="entry name" value="ABC TRANSPORTER G FAMILY MEMBER 28"/>
    <property type="match status" value="1"/>
</dbReference>
<dbReference type="FunFam" id="3.40.50.300:FF:000891">
    <property type="entry name" value="ATP-binding cassette sub-family G member"/>
    <property type="match status" value="1"/>
</dbReference>
<dbReference type="InterPro" id="IPR050352">
    <property type="entry name" value="ABCG_transporters"/>
</dbReference>
<dbReference type="GO" id="GO:0005524">
    <property type="term" value="F:ATP binding"/>
    <property type="evidence" value="ECO:0007669"/>
    <property type="project" value="UniProtKB-KW"/>
</dbReference>
<evidence type="ECO:0000256" key="3">
    <source>
        <dbReference type="ARBA" id="ARBA00022448"/>
    </source>
</evidence>
<dbReference type="GO" id="GO:0140359">
    <property type="term" value="F:ABC-type transporter activity"/>
    <property type="evidence" value="ECO:0007669"/>
    <property type="project" value="InterPro"/>
</dbReference>
<dbReference type="CDD" id="cd03213">
    <property type="entry name" value="ABCG_EPDR"/>
    <property type="match status" value="1"/>
</dbReference>
<proteinExistence type="inferred from homology"/>
<dbReference type="SMART" id="SM00382">
    <property type="entry name" value="AAA"/>
    <property type="match status" value="1"/>
</dbReference>
<feature type="transmembrane region" description="Helical" evidence="10">
    <location>
        <begin position="468"/>
        <end position="489"/>
    </location>
</feature>
<dbReference type="GO" id="GO:0005886">
    <property type="term" value="C:plasma membrane"/>
    <property type="evidence" value="ECO:0007669"/>
    <property type="project" value="TreeGrafter"/>
</dbReference>
<dbReference type="SUPFAM" id="SSF52540">
    <property type="entry name" value="P-loop containing nucleoside triphosphate hydrolases"/>
    <property type="match status" value="1"/>
</dbReference>
<dbReference type="InterPro" id="IPR043926">
    <property type="entry name" value="ABCG_dom"/>
</dbReference>
<dbReference type="Proteomes" id="UP000887565">
    <property type="component" value="Unplaced"/>
</dbReference>
<evidence type="ECO:0000313" key="12">
    <source>
        <dbReference type="Proteomes" id="UP000887565"/>
    </source>
</evidence>
<dbReference type="PROSITE" id="PS00211">
    <property type="entry name" value="ABC_TRANSPORTER_1"/>
    <property type="match status" value="1"/>
</dbReference>
<evidence type="ECO:0000256" key="8">
    <source>
        <dbReference type="ARBA" id="ARBA00023136"/>
    </source>
</evidence>
<dbReference type="PROSITE" id="PS50893">
    <property type="entry name" value="ABC_TRANSPORTER_2"/>
    <property type="match status" value="1"/>
</dbReference>
<evidence type="ECO:0000256" key="5">
    <source>
        <dbReference type="ARBA" id="ARBA00022741"/>
    </source>
</evidence>
<feature type="transmembrane region" description="Helical" evidence="10">
    <location>
        <begin position="658"/>
        <end position="682"/>
    </location>
</feature>
<protein>
    <submittedName>
        <fullName evidence="13">ABC transporter domain-containing protein</fullName>
    </submittedName>
</protein>
<dbReference type="InterPro" id="IPR003593">
    <property type="entry name" value="AAA+_ATPase"/>
</dbReference>
<dbReference type="Pfam" id="PF01061">
    <property type="entry name" value="ABC2_membrane"/>
    <property type="match status" value="1"/>
</dbReference>
<evidence type="ECO:0000256" key="6">
    <source>
        <dbReference type="ARBA" id="ARBA00022840"/>
    </source>
</evidence>
<comment type="similarity">
    <text evidence="2">Belongs to the ABC transporter superfamily. ABCG family. Eye pigment precursor importer (TC 3.A.1.204) subfamily.</text>
</comment>
<dbReference type="InterPro" id="IPR027417">
    <property type="entry name" value="P-loop_NTPase"/>
</dbReference>
<organism evidence="12 13">
    <name type="scientific">Romanomermis culicivorax</name>
    <name type="common">Nematode worm</name>
    <dbReference type="NCBI Taxonomy" id="13658"/>
    <lineage>
        <taxon>Eukaryota</taxon>
        <taxon>Metazoa</taxon>
        <taxon>Ecdysozoa</taxon>
        <taxon>Nematoda</taxon>
        <taxon>Enoplea</taxon>
        <taxon>Dorylaimia</taxon>
        <taxon>Mermithida</taxon>
        <taxon>Mermithoidea</taxon>
        <taxon>Mermithidae</taxon>
        <taxon>Romanomermis</taxon>
    </lineage>
</organism>
<dbReference type="Pfam" id="PF00005">
    <property type="entry name" value="ABC_tran"/>
    <property type="match status" value="1"/>
</dbReference>
<evidence type="ECO:0000259" key="11">
    <source>
        <dbReference type="PROSITE" id="PS50893"/>
    </source>
</evidence>
<keyword evidence="3" id="KW-0813">Transport</keyword>
<evidence type="ECO:0000256" key="2">
    <source>
        <dbReference type="ARBA" id="ARBA00005814"/>
    </source>
</evidence>